<reference evidence="19 20" key="2">
    <citation type="journal article" date="2012" name="Open Biol.">
        <title>Characteristics of nucleosomes and linker DNA regions on the genome of the basidiomycete Mixia osmundae revealed by mono- and dinucleosome mapping.</title>
        <authorList>
            <person name="Nishida H."/>
            <person name="Kondo S."/>
            <person name="Matsumoto T."/>
            <person name="Suzuki Y."/>
            <person name="Yoshikawa H."/>
            <person name="Taylor T.D."/>
            <person name="Sugiyama J."/>
        </authorList>
    </citation>
    <scope>NUCLEOTIDE SEQUENCE [LARGE SCALE GENOMIC DNA]</scope>
    <source>
        <strain evidence="20">CBS 9802 / IAM 14324 / JCM 22182 / KY 12970</strain>
    </source>
</reference>
<keyword evidence="12" id="KW-0460">Magnesium</keyword>
<dbReference type="Proteomes" id="UP000009131">
    <property type="component" value="Unassembled WGS sequence"/>
</dbReference>
<keyword evidence="11 15" id="KW-0067">ATP-binding</keyword>
<protein>
    <recommendedName>
        <fullName evidence="4">non-specific serine/threonine protein kinase</fullName>
        <ecNumber evidence="4">2.7.11.1</ecNumber>
    </recommendedName>
</protein>
<reference evidence="19 20" key="1">
    <citation type="journal article" date="2011" name="J. Gen. Appl. Microbiol.">
        <title>Draft genome sequencing of the enigmatic basidiomycete Mixia osmundae.</title>
        <authorList>
            <person name="Nishida H."/>
            <person name="Nagatsuka Y."/>
            <person name="Sugiyama J."/>
        </authorList>
    </citation>
    <scope>NUCLEOTIDE SEQUENCE [LARGE SCALE GENOMIC DNA]</scope>
    <source>
        <strain evidence="20">CBS 9802 / IAM 14324 / JCM 22182 / KY 12970</strain>
    </source>
</reference>
<dbReference type="Pfam" id="PF00069">
    <property type="entry name" value="Pkinase"/>
    <property type="match status" value="1"/>
</dbReference>
<keyword evidence="8" id="KW-0479">Metal-binding</keyword>
<feature type="region of interest" description="Disordered" evidence="17">
    <location>
        <begin position="508"/>
        <end position="539"/>
    </location>
</feature>
<keyword evidence="5" id="KW-0963">Cytoplasm</keyword>
<evidence type="ECO:0000256" key="7">
    <source>
        <dbReference type="ARBA" id="ARBA00022679"/>
    </source>
</evidence>
<evidence type="ECO:0000256" key="5">
    <source>
        <dbReference type="ARBA" id="ARBA00022490"/>
    </source>
</evidence>
<dbReference type="SUPFAM" id="SSF56112">
    <property type="entry name" value="Protein kinase-like (PK-like)"/>
    <property type="match status" value="1"/>
</dbReference>
<evidence type="ECO:0000256" key="12">
    <source>
        <dbReference type="ARBA" id="ARBA00022842"/>
    </source>
</evidence>
<evidence type="ECO:0000256" key="13">
    <source>
        <dbReference type="ARBA" id="ARBA00047899"/>
    </source>
</evidence>
<accession>G7E141</accession>
<feature type="compositionally biased region" description="Basic and acidic residues" evidence="17">
    <location>
        <begin position="10"/>
        <end position="32"/>
    </location>
</feature>
<proteinExistence type="inferred from homology"/>
<dbReference type="PANTHER" id="PTHR48012:SF10">
    <property type="entry name" value="FI20177P1"/>
    <property type="match status" value="1"/>
</dbReference>
<sequence>MSGSAIHTDPFSDRIKRRSARGDPKPELKAKATPEGALSDLVVYIAEGKLSLALSLTSSRSDSESDLESGSKGTDYSDRDRTIRAPKATPTVQSQRVSASSGHRPSGRDSTIRRRPDRRARTAHQSIQSRSSRPAHHDARSSRPTKRTTERTAMILSRSSSSSSSSGGLVSKPSSKRASRRAQPPVADQGRYHHGADPEEFFVKQQIIGKGSFGQVFKGFDKRTNQPVAIKLIDLESAEDEIEDIQQEIAILSQLVSPYVTKYYGSYLKDSTLWIVMEYCGGGSCSDLMKAGKIREEYIAIIMRELLHGLDYLHTEGKLHRDIKAANVLLTSSGAVKLADFGVSGQLTTTMTKKNTFVGTPYWMSPEVIKQSGYDSKADIWSLGITAIELAHGQPPHSDLHPMKVLFVIPRNPPPTLDDRFSKQFKDFVALCCQRDPKLRPSARELLKHRFVKHAKKPTYLTELIDLHERWRLRKGVTHQSLEPMLRVPDALPTLDWDFDTVRHKSSTLRKKPSALEHQRFVPSRPAPPRPTPPPQTAPLTAVVSIPSSLPNLVLPCEASSQYDETTQRRIDVQATSHPQIPCERSESAMAVSCEEETSILESVVLPVLVSIEDRIRSQQGRLAVSKLRHALEEAERDVPGLIQVMVSDICDQVEWADQD</sequence>
<keyword evidence="9 15" id="KW-0547">Nucleotide-binding</keyword>
<evidence type="ECO:0000256" key="14">
    <source>
        <dbReference type="ARBA" id="ARBA00048679"/>
    </source>
</evidence>
<dbReference type="GO" id="GO:0005524">
    <property type="term" value="F:ATP binding"/>
    <property type="evidence" value="ECO:0007669"/>
    <property type="project" value="UniProtKB-UniRule"/>
</dbReference>
<keyword evidence="6" id="KW-0723">Serine/threonine-protein kinase</keyword>
<comment type="caution">
    <text evidence="19">The sequence shown here is derived from an EMBL/GenBank/DDBJ whole genome shotgun (WGS) entry which is preliminary data.</text>
</comment>
<comment type="catalytic activity">
    <reaction evidence="14">
        <text>L-seryl-[protein] + ATP = O-phospho-L-seryl-[protein] + ADP + H(+)</text>
        <dbReference type="Rhea" id="RHEA:17989"/>
        <dbReference type="Rhea" id="RHEA-COMP:9863"/>
        <dbReference type="Rhea" id="RHEA-COMP:11604"/>
        <dbReference type="ChEBI" id="CHEBI:15378"/>
        <dbReference type="ChEBI" id="CHEBI:29999"/>
        <dbReference type="ChEBI" id="CHEBI:30616"/>
        <dbReference type="ChEBI" id="CHEBI:83421"/>
        <dbReference type="ChEBI" id="CHEBI:456216"/>
        <dbReference type="EC" id="2.7.11.1"/>
    </reaction>
</comment>
<keyword evidence="7" id="KW-0808">Transferase</keyword>
<evidence type="ECO:0000256" key="2">
    <source>
        <dbReference type="ARBA" id="ARBA00004496"/>
    </source>
</evidence>
<evidence type="ECO:0000256" key="9">
    <source>
        <dbReference type="ARBA" id="ARBA00022741"/>
    </source>
</evidence>
<name>G7E141_MIXOS</name>
<dbReference type="OrthoDB" id="248923at2759"/>
<evidence type="ECO:0000313" key="19">
    <source>
        <dbReference type="EMBL" id="GAA96551.1"/>
    </source>
</evidence>
<dbReference type="Gene3D" id="1.10.510.10">
    <property type="entry name" value="Transferase(Phosphotransferase) domain 1"/>
    <property type="match status" value="1"/>
</dbReference>
<dbReference type="InParanoid" id="G7E141"/>
<dbReference type="EMBL" id="BABT02000102">
    <property type="protein sequence ID" value="GAA96551.1"/>
    <property type="molecule type" value="Genomic_DNA"/>
</dbReference>
<dbReference type="PROSITE" id="PS00107">
    <property type="entry name" value="PROTEIN_KINASE_ATP"/>
    <property type="match status" value="1"/>
</dbReference>
<dbReference type="GO" id="GO:0004674">
    <property type="term" value="F:protein serine/threonine kinase activity"/>
    <property type="evidence" value="ECO:0007669"/>
    <property type="project" value="UniProtKB-KW"/>
</dbReference>
<dbReference type="InterPro" id="IPR048288">
    <property type="entry name" value="PDCD10_N"/>
</dbReference>
<evidence type="ECO:0000256" key="6">
    <source>
        <dbReference type="ARBA" id="ARBA00022527"/>
    </source>
</evidence>
<dbReference type="InterPro" id="IPR050629">
    <property type="entry name" value="STE20/SPS1-PAK"/>
</dbReference>
<evidence type="ECO:0000313" key="20">
    <source>
        <dbReference type="Proteomes" id="UP000009131"/>
    </source>
</evidence>
<dbReference type="CDD" id="cd06609">
    <property type="entry name" value="STKc_MST3_like"/>
    <property type="match status" value="1"/>
</dbReference>
<evidence type="ECO:0000256" key="11">
    <source>
        <dbReference type="ARBA" id="ARBA00022840"/>
    </source>
</evidence>
<dbReference type="FunFam" id="1.10.510.10:FF:000207">
    <property type="entry name" value="serine/threonine-protein kinase dst1 isoform X1"/>
    <property type="match status" value="1"/>
</dbReference>
<feature type="domain" description="Protein kinase" evidence="18">
    <location>
        <begin position="202"/>
        <end position="452"/>
    </location>
</feature>
<gene>
    <name evidence="19" type="primary">Mo03220</name>
    <name evidence="19" type="ORF">E5Q_03220</name>
</gene>
<organism evidence="19 20">
    <name type="scientific">Mixia osmundae (strain CBS 9802 / IAM 14324 / JCM 22182 / KY 12970)</name>
    <dbReference type="NCBI Taxonomy" id="764103"/>
    <lineage>
        <taxon>Eukaryota</taxon>
        <taxon>Fungi</taxon>
        <taxon>Dikarya</taxon>
        <taxon>Basidiomycota</taxon>
        <taxon>Pucciniomycotina</taxon>
        <taxon>Mixiomycetes</taxon>
        <taxon>Mixiales</taxon>
        <taxon>Mixiaceae</taxon>
        <taxon>Mixia</taxon>
    </lineage>
</organism>
<evidence type="ECO:0000256" key="16">
    <source>
        <dbReference type="SAM" id="Coils"/>
    </source>
</evidence>
<comment type="similarity">
    <text evidence="3">Belongs to the protein kinase superfamily. STE Ser/Thr protein kinase family. STE20 subfamily.</text>
</comment>
<dbReference type="GO" id="GO:0046872">
    <property type="term" value="F:metal ion binding"/>
    <property type="evidence" value="ECO:0007669"/>
    <property type="project" value="UniProtKB-KW"/>
</dbReference>
<dbReference type="AlphaFoldDB" id="G7E141"/>
<evidence type="ECO:0000256" key="3">
    <source>
        <dbReference type="ARBA" id="ARBA00008874"/>
    </source>
</evidence>
<dbReference type="HOGENOM" id="CLU_000288_63_23_1"/>
<feature type="binding site" evidence="15">
    <location>
        <position position="231"/>
    </location>
    <ligand>
        <name>ATP</name>
        <dbReference type="ChEBI" id="CHEBI:30616"/>
    </ligand>
</feature>
<evidence type="ECO:0000256" key="10">
    <source>
        <dbReference type="ARBA" id="ARBA00022777"/>
    </source>
</evidence>
<feature type="compositionally biased region" description="Polar residues" evidence="17">
    <location>
        <begin position="90"/>
        <end position="103"/>
    </location>
</feature>
<comment type="catalytic activity">
    <reaction evidence="13">
        <text>L-threonyl-[protein] + ATP = O-phospho-L-threonyl-[protein] + ADP + H(+)</text>
        <dbReference type="Rhea" id="RHEA:46608"/>
        <dbReference type="Rhea" id="RHEA-COMP:11060"/>
        <dbReference type="Rhea" id="RHEA-COMP:11605"/>
        <dbReference type="ChEBI" id="CHEBI:15378"/>
        <dbReference type="ChEBI" id="CHEBI:30013"/>
        <dbReference type="ChEBI" id="CHEBI:30616"/>
        <dbReference type="ChEBI" id="CHEBI:61977"/>
        <dbReference type="ChEBI" id="CHEBI:456216"/>
        <dbReference type="EC" id="2.7.11.1"/>
    </reaction>
</comment>
<dbReference type="Gene3D" id="3.30.200.20">
    <property type="entry name" value="Phosphorylase Kinase, domain 1"/>
    <property type="match status" value="1"/>
</dbReference>
<evidence type="ECO:0000256" key="4">
    <source>
        <dbReference type="ARBA" id="ARBA00012513"/>
    </source>
</evidence>
<evidence type="ECO:0000256" key="1">
    <source>
        <dbReference type="ARBA" id="ARBA00001946"/>
    </source>
</evidence>
<dbReference type="InterPro" id="IPR017441">
    <property type="entry name" value="Protein_kinase_ATP_BS"/>
</dbReference>
<evidence type="ECO:0000256" key="8">
    <source>
        <dbReference type="ARBA" id="ARBA00022723"/>
    </source>
</evidence>
<dbReference type="eggNOG" id="KOG0201">
    <property type="taxonomic scope" value="Eukaryota"/>
</dbReference>
<feature type="compositionally biased region" description="Pro residues" evidence="17">
    <location>
        <begin position="525"/>
        <end position="537"/>
    </location>
</feature>
<dbReference type="PANTHER" id="PTHR48012">
    <property type="entry name" value="STERILE20-LIKE KINASE, ISOFORM B-RELATED"/>
    <property type="match status" value="1"/>
</dbReference>
<evidence type="ECO:0000256" key="15">
    <source>
        <dbReference type="PROSITE-ProRule" id="PRU10141"/>
    </source>
</evidence>
<dbReference type="Pfam" id="PF20929">
    <property type="entry name" value="PDCD10_N"/>
    <property type="match status" value="1"/>
</dbReference>
<dbReference type="STRING" id="764103.G7E141"/>
<feature type="region of interest" description="Disordered" evidence="17">
    <location>
        <begin position="56"/>
        <end position="194"/>
    </location>
</feature>
<dbReference type="InterPro" id="IPR046409">
    <property type="entry name" value="PDC10_dimerisation_sf"/>
</dbReference>
<feature type="compositionally biased region" description="Low complexity" evidence="17">
    <location>
        <begin position="156"/>
        <end position="173"/>
    </location>
</feature>
<dbReference type="InterPro" id="IPR000719">
    <property type="entry name" value="Prot_kinase_dom"/>
</dbReference>
<comment type="subcellular location">
    <subcellularLocation>
        <location evidence="2">Cytoplasm</location>
    </subcellularLocation>
</comment>
<keyword evidence="20" id="KW-1185">Reference proteome</keyword>
<keyword evidence="10" id="KW-0418">Kinase</keyword>
<dbReference type="PROSITE" id="PS50011">
    <property type="entry name" value="PROTEIN_KINASE_DOM"/>
    <property type="match status" value="1"/>
</dbReference>
<comment type="cofactor">
    <cofactor evidence="1">
        <name>Mg(2+)</name>
        <dbReference type="ChEBI" id="CHEBI:18420"/>
    </cofactor>
</comment>
<dbReference type="SMART" id="SM00220">
    <property type="entry name" value="S_TKc"/>
    <property type="match status" value="1"/>
</dbReference>
<feature type="coiled-coil region" evidence="16">
    <location>
        <begin position="228"/>
        <end position="255"/>
    </location>
</feature>
<keyword evidence="16" id="KW-0175">Coiled coil</keyword>
<evidence type="ECO:0000256" key="17">
    <source>
        <dbReference type="SAM" id="MobiDB-lite"/>
    </source>
</evidence>
<dbReference type="Gene3D" id="1.10.12.70">
    <property type="match status" value="1"/>
</dbReference>
<dbReference type="EC" id="2.7.11.1" evidence="4"/>
<feature type="region of interest" description="Disordered" evidence="17">
    <location>
        <begin position="1"/>
        <end position="39"/>
    </location>
</feature>
<dbReference type="GO" id="GO:0005737">
    <property type="term" value="C:cytoplasm"/>
    <property type="evidence" value="ECO:0007669"/>
    <property type="project" value="UniProtKB-SubCell"/>
</dbReference>
<dbReference type="InterPro" id="IPR011009">
    <property type="entry name" value="Kinase-like_dom_sf"/>
</dbReference>
<evidence type="ECO:0000259" key="18">
    <source>
        <dbReference type="PROSITE" id="PS50011"/>
    </source>
</evidence>